<dbReference type="Proteomes" id="UP000182661">
    <property type="component" value="Unassembled WGS sequence"/>
</dbReference>
<gene>
    <name evidence="1" type="ORF">AX760_05700</name>
</gene>
<accession>A0A657LPS9</accession>
<reference evidence="1 2" key="1">
    <citation type="submission" date="2016-02" db="EMBL/GenBank/DDBJ databases">
        <title>Genome sequencing of a beta-galactosidase producing bacteria Rhizobium sp. 59.</title>
        <authorList>
            <person name="Wang D."/>
            <person name="Kot W."/>
            <person name="Qin Y."/>
            <person name="Hansen L."/>
            <person name="Naqvi K."/>
            <person name="Rensing C."/>
        </authorList>
    </citation>
    <scope>NUCLEOTIDE SEQUENCE [LARGE SCALE GENOMIC DNA]</scope>
    <source>
        <strain evidence="1 2">59</strain>
    </source>
</reference>
<organism evidence="1 2">
    <name type="scientific">Pararhizobium antarcticum</name>
    <dbReference type="NCBI Taxonomy" id="1798805"/>
    <lineage>
        <taxon>Bacteria</taxon>
        <taxon>Pseudomonadati</taxon>
        <taxon>Pseudomonadota</taxon>
        <taxon>Alphaproteobacteria</taxon>
        <taxon>Hyphomicrobiales</taxon>
        <taxon>Rhizobiaceae</taxon>
        <taxon>Rhizobium/Agrobacterium group</taxon>
        <taxon>Pararhizobium</taxon>
    </lineage>
</organism>
<evidence type="ECO:0000313" key="1">
    <source>
        <dbReference type="EMBL" id="OJF93483.1"/>
    </source>
</evidence>
<protein>
    <submittedName>
        <fullName evidence="1">Uncharacterized protein</fullName>
    </submittedName>
</protein>
<proteinExistence type="predicted"/>
<sequence>MVYYDLLMQTLGTHNKALLVQNKDKVIKAYKKLCASADFKKTTSGGLQMKSSIARRTELWNGLLKKALA</sequence>
<keyword evidence="2" id="KW-1185">Reference proteome</keyword>
<comment type="caution">
    <text evidence="1">The sequence shown here is derived from an EMBL/GenBank/DDBJ whole genome shotgun (WGS) entry which is preliminary data.</text>
</comment>
<dbReference type="AlphaFoldDB" id="A0A657LPS9"/>
<evidence type="ECO:0000313" key="2">
    <source>
        <dbReference type="Proteomes" id="UP000182661"/>
    </source>
</evidence>
<name>A0A657LPS9_9HYPH</name>
<dbReference type="EMBL" id="LSRP01000107">
    <property type="protein sequence ID" value="OJF93483.1"/>
    <property type="molecule type" value="Genomic_DNA"/>
</dbReference>